<comment type="similarity">
    <text evidence="4">Belongs to the glycosyltransferase 104 family.</text>
</comment>
<evidence type="ECO:0000256" key="5">
    <source>
        <dbReference type="ARBA" id="ARBA00024416"/>
    </source>
</evidence>
<keyword evidence="8" id="KW-0251">Elongation factor</keyword>
<evidence type="ECO:0000313" key="9">
    <source>
        <dbReference type="Proteomes" id="UP000643207"/>
    </source>
</evidence>
<dbReference type="NCBIfam" id="TIGR03837">
    <property type="entry name" value="efp_Arg_rhamno"/>
    <property type="match status" value="1"/>
</dbReference>
<reference evidence="8 9" key="1">
    <citation type="submission" date="2021-01" db="EMBL/GenBank/DDBJ databases">
        <title>Piscinibacter sp. Jin2 Genome sequencing and assembly.</title>
        <authorList>
            <person name="Kim I."/>
        </authorList>
    </citation>
    <scope>NUCLEOTIDE SEQUENCE [LARGE SCALE GENOMIC DNA]</scope>
    <source>
        <strain evidence="8 9">Jin2</strain>
    </source>
</reference>
<dbReference type="GO" id="GO:0106361">
    <property type="term" value="F:protein-arginine rhamnosyltransferase activity"/>
    <property type="evidence" value="ECO:0007669"/>
    <property type="project" value="InterPro"/>
</dbReference>
<evidence type="ECO:0000256" key="1">
    <source>
        <dbReference type="ARBA" id="ARBA00022676"/>
    </source>
</evidence>
<name>A0A9X1BRR8_9BURK</name>
<dbReference type="Pfam" id="PF10093">
    <property type="entry name" value="EarP"/>
    <property type="match status" value="1"/>
</dbReference>
<dbReference type="AlphaFoldDB" id="A0A9X1BRR8"/>
<keyword evidence="9" id="KW-1185">Reference proteome</keyword>
<sequence>MPASPAPGPRWDLFCRVIDNHGDLGVCWRLATRLAALGAQVRLWVDDARALAWMAPGGCPGVRVLPWREPQAAEAPGEVVVEAFGCDPPAGFVAAMAARLAAAGQHAPGAVPARAADAGTDPLPSKPAPLWLNLEYLSAETYVERSHGLRSPQASGPGAGLDKWFFYPGFTPATGGLMRGPLPADPGTGFDPAAVRAEASDGAARPGVPAISLFGYPQAALPAQLAAWAGGPQPLDLLLTPGHATEQAAAWLGRPLAPGEAVDRGALRLIALPWLSQAGFDRLLAACALNLVRGEDSLARALWAGQPMLWQLYPQDEDAHAVKLQAFLDRVLLPGATPQLAQALRAAFARWNGLADPAVPALLGLGPGEPGHAAWAAQAEALRARLQARVDTDGDLAQTLWRAAHGPAGQALG</sequence>
<dbReference type="InterPro" id="IPR016633">
    <property type="entry name" value="EarP"/>
</dbReference>
<keyword evidence="2" id="KW-0808">Transferase</keyword>
<keyword evidence="1" id="KW-0328">Glycosyltransferase</keyword>
<dbReference type="Proteomes" id="UP000643207">
    <property type="component" value="Unassembled WGS sequence"/>
</dbReference>
<comment type="caution">
    <text evidence="8">The sequence shown here is derived from an EMBL/GenBank/DDBJ whole genome shotgun (WGS) entry which is preliminary data.</text>
</comment>
<dbReference type="EMBL" id="JAERRA010000001">
    <property type="protein sequence ID" value="MBL0720244.1"/>
    <property type="molecule type" value="Genomic_DNA"/>
</dbReference>
<comment type="catalytic activity">
    <reaction evidence="7">
        <text>dTDP-beta-L-rhamnose + L-arginyl-[protein] = N(omega)-(alpha-L-rhamnosyl)-L-arginyl-[protein] + dTDP + H(+)</text>
        <dbReference type="Rhea" id="RHEA:66692"/>
        <dbReference type="Rhea" id="RHEA-COMP:10532"/>
        <dbReference type="Rhea" id="RHEA-COMP:17096"/>
        <dbReference type="ChEBI" id="CHEBI:15378"/>
        <dbReference type="ChEBI" id="CHEBI:29965"/>
        <dbReference type="ChEBI" id="CHEBI:57510"/>
        <dbReference type="ChEBI" id="CHEBI:58369"/>
        <dbReference type="ChEBI" id="CHEBI:167445"/>
    </reaction>
    <physiologicalReaction direction="left-to-right" evidence="7">
        <dbReference type="Rhea" id="RHEA:66693"/>
    </physiologicalReaction>
</comment>
<keyword evidence="8" id="KW-0648">Protein biosynthesis</keyword>
<evidence type="ECO:0000256" key="4">
    <source>
        <dbReference type="ARBA" id="ARBA00024346"/>
    </source>
</evidence>
<accession>A0A9X1BRR8</accession>
<protein>
    <recommendedName>
        <fullName evidence="5">Protein-arginine rhamnosyltransferase</fullName>
    </recommendedName>
    <alternativeName>
        <fullName evidence="6">EF-P arginine rhamnosyltransferase</fullName>
    </alternativeName>
</protein>
<evidence type="ECO:0000313" key="8">
    <source>
        <dbReference type="EMBL" id="MBL0720244.1"/>
    </source>
</evidence>
<evidence type="ECO:0000256" key="6">
    <source>
        <dbReference type="ARBA" id="ARBA00030025"/>
    </source>
</evidence>
<evidence type="ECO:0000256" key="7">
    <source>
        <dbReference type="ARBA" id="ARBA00048472"/>
    </source>
</evidence>
<evidence type="ECO:0000256" key="3">
    <source>
        <dbReference type="ARBA" id="ARBA00024303"/>
    </source>
</evidence>
<organism evidence="8 9">
    <name type="scientific">Aquariibacter lacus</name>
    <dbReference type="NCBI Taxonomy" id="2801332"/>
    <lineage>
        <taxon>Bacteria</taxon>
        <taxon>Pseudomonadati</taxon>
        <taxon>Pseudomonadota</taxon>
        <taxon>Betaproteobacteria</taxon>
        <taxon>Burkholderiales</taxon>
        <taxon>Sphaerotilaceae</taxon>
        <taxon>Aquariibacter</taxon>
    </lineage>
</organism>
<comment type="function">
    <text evidence="3">Protein-arginine rhamnosyltransferase that catalyzes the transfer of a single rhamnose to elongation factor P (EF-P) on 'Lys-32', a modification required for EF-P-dependent rescue of polyproline stalled ribosomes.</text>
</comment>
<gene>
    <name evidence="8" type="primary">earP</name>
    <name evidence="8" type="ORF">JI742_10115</name>
</gene>
<evidence type="ECO:0000256" key="2">
    <source>
        <dbReference type="ARBA" id="ARBA00022679"/>
    </source>
</evidence>
<proteinExistence type="inferred from homology"/>
<dbReference type="GO" id="GO:0003746">
    <property type="term" value="F:translation elongation factor activity"/>
    <property type="evidence" value="ECO:0007669"/>
    <property type="project" value="UniProtKB-KW"/>
</dbReference>